<keyword evidence="3" id="KW-1185">Reference proteome</keyword>
<protein>
    <submittedName>
        <fullName evidence="2">Nuclear transport factor 2 family protein</fullName>
    </submittedName>
</protein>
<accession>A0ABW4GRJ4</accession>
<dbReference type="Proteomes" id="UP001597097">
    <property type="component" value="Unassembled WGS sequence"/>
</dbReference>
<reference evidence="3" key="1">
    <citation type="journal article" date="2019" name="Int. J. Syst. Evol. Microbiol.">
        <title>The Global Catalogue of Microorganisms (GCM) 10K type strain sequencing project: providing services to taxonomists for standard genome sequencing and annotation.</title>
        <authorList>
            <consortium name="The Broad Institute Genomics Platform"/>
            <consortium name="The Broad Institute Genome Sequencing Center for Infectious Disease"/>
            <person name="Wu L."/>
            <person name="Ma J."/>
        </authorList>
    </citation>
    <scope>NUCLEOTIDE SEQUENCE [LARGE SCALE GENOMIC DNA]</scope>
    <source>
        <strain evidence="3">CGMCC 1.15399</strain>
    </source>
</reference>
<dbReference type="RefSeq" id="WP_219529041.1">
    <property type="nucleotide sequence ID" value="NZ_JAHKRM010000005.1"/>
</dbReference>
<dbReference type="Pfam" id="PF12680">
    <property type="entry name" value="SnoaL_2"/>
    <property type="match status" value="1"/>
</dbReference>
<comment type="caution">
    <text evidence="2">The sequence shown here is derived from an EMBL/GenBank/DDBJ whole genome shotgun (WGS) entry which is preliminary data.</text>
</comment>
<evidence type="ECO:0000313" key="2">
    <source>
        <dbReference type="EMBL" id="MFD1545088.1"/>
    </source>
</evidence>
<evidence type="ECO:0000259" key="1">
    <source>
        <dbReference type="Pfam" id="PF12680"/>
    </source>
</evidence>
<gene>
    <name evidence="2" type="ORF">ACFSJ0_49165</name>
</gene>
<organism evidence="2 3">
    <name type="scientific">Nonomuraea guangzhouensis</name>
    <dbReference type="NCBI Taxonomy" id="1291555"/>
    <lineage>
        <taxon>Bacteria</taxon>
        <taxon>Bacillati</taxon>
        <taxon>Actinomycetota</taxon>
        <taxon>Actinomycetes</taxon>
        <taxon>Streptosporangiales</taxon>
        <taxon>Streptosporangiaceae</taxon>
        <taxon>Nonomuraea</taxon>
    </lineage>
</organism>
<evidence type="ECO:0000313" key="3">
    <source>
        <dbReference type="Proteomes" id="UP001597097"/>
    </source>
</evidence>
<name>A0ABW4GRJ4_9ACTN</name>
<proteinExistence type="predicted"/>
<sequence length="128" mass="14195">MTQTTETVIDRYITLFDRTAHDPAAVQEYQSIFAPDATVQLTEEMEPVTGLPAITQLYQAMAATMADSKHLWDTTVLDDGRIKCHWVNITRSADGRLLAMSGIEYATVNADGLMTNLTNRIVTPQSMT</sequence>
<feature type="domain" description="SnoaL-like" evidence="1">
    <location>
        <begin position="10"/>
        <end position="115"/>
    </location>
</feature>
<dbReference type="InterPro" id="IPR037401">
    <property type="entry name" value="SnoaL-like"/>
</dbReference>
<dbReference type="EMBL" id="JBHUCM010000045">
    <property type="protein sequence ID" value="MFD1545088.1"/>
    <property type="molecule type" value="Genomic_DNA"/>
</dbReference>